<dbReference type="NCBIfam" id="TIGR00004">
    <property type="entry name" value="Rid family detoxifying hydrolase"/>
    <property type="match status" value="1"/>
</dbReference>
<gene>
    <name evidence="2" type="ORF">GCM10009129_06720</name>
</gene>
<dbReference type="Pfam" id="PF01042">
    <property type="entry name" value="Ribonuc_L-PSP"/>
    <property type="match status" value="1"/>
</dbReference>
<dbReference type="InterPro" id="IPR035959">
    <property type="entry name" value="RutC-like_sf"/>
</dbReference>
<dbReference type="Gene3D" id="3.30.1330.40">
    <property type="entry name" value="RutC-like"/>
    <property type="match status" value="1"/>
</dbReference>
<sequence>MQYIQTDNALKPAGHYSQAINHAGVLYISGQLPIDPDSGAHVIEDFETQTRRVFDNIALILQAAGTSLDKVIKLVIYIADVGLWAQVNAICAEYFIHHKPVRTIVPVSALHFGFGIEIDCMAVCDE</sequence>
<accession>A0ABP3FCM1</accession>
<dbReference type="Proteomes" id="UP001501787">
    <property type="component" value="Unassembled WGS sequence"/>
</dbReference>
<evidence type="ECO:0000313" key="3">
    <source>
        <dbReference type="Proteomes" id="UP001501787"/>
    </source>
</evidence>
<reference evidence="3" key="1">
    <citation type="journal article" date="2019" name="Int. J. Syst. Evol. Microbiol.">
        <title>The Global Catalogue of Microorganisms (GCM) 10K type strain sequencing project: providing services to taxonomists for standard genome sequencing and annotation.</title>
        <authorList>
            <consortium name="The Broad Institute Genomics Platform"/>
            <consortium name="The Broad Institute Genome Sequencing Center for Infectious Disease"/>
            <person name="Wu L."/>
            <person name="Ma J."/>
        </authorList>
    </citation>
    <scope>NUCLEOTIDE SEQUENCE [LARGE SCALE GENOMIC DNA]</scope>
    <source>
        <strain evidence="3">JCM 16343</strain>
    </source>
</reference>
<keyword evidence="3" id="KW-1185">Reference proteome</keyword>
<protein>
    <submittedName>
        <fullName evidence="2">RidA family protein</fullName>
    </submittedName>
</protein>
<comment type="similarity">
    <text evidence="1">Belongs to the RutC family.</text>
</comment>
<dbReference type="PANTHER" id="PTHR11803:SF58">
    <property type="entry name" value="PROTEIN HMF1-RELATED"/>
    <property type="match status" value="1"/>
</dbReference>
<organism evidence="2 3">
    <name type="scientific">Psychrobacter aestuarii</name>
    <dbReference type="NCBI Taxonomy" id="556327"/>
    <lineage>
        <taxon>Bacteria</taxon>
        <taxon>Pseudomonadati</taxon>
        <taxon>Pseudomonadota</taxon>
        <taxon>Gammaproteobacteria</taxon>
        <taxon>Moraxellales</taxon>
        <taxon>Moraxellaceae</taxon>
        <taxon>Psychrobacter</taxon>
    </lineage>
</organism>
<evidence type="ECO:0000256" key="1">
    <source>
        <dbReference type="ARBA" id="ARBA00010552"/>
    </source>
</evidence>
<name>A0ABP3FCM1_9GAMM</name>
<dbReference type="EMBL" id="BAAAFR010000001">
    <property type="protein sequence ID" value="GAA0312031.1"/>
    <property type="molecule type" value="Genomic_DNA"/>
</dbReference>
<dbReference type="RefSeq" id="WP_201503831.1">
    <property type="nucleotide sequence ID" value="NZ_BAAAFR010000001.1"/>
</dbReference>
<dbReference type="SUPFAM" id="SSF55298">
    <property type="entry name" value="YjgF-like"/>
    <property type="match status" value="1"/>
</dbReference>
<comment type="caution">
    <text evidence="2">The sequence shown here is derived from an EMBL/GenBank/DDBJ whole genome shotgun (WGS) entry which is preliminary data.</text>
</comment>
<dbReference type="InterPro" id="IPR006175">
    <property type="entry name" value="YjgF/YER057c/UK114"/>
</dbReference>
<dbReference type="PANTHER" id="PTHR11803">
    <property type="entry name" value="2-IMINOBUTANOATE/2-IMINOPROPANOATE DEAMINASE RIDA"/>
    <property type="match status" value="1"/>
</dbReference>
<evidence type="ECO:0000313" key="2">
    <source>
        <dbReference type="EMBL" id="GAA0312031.1"/>
    </source>
</evidence>
<proteinExistence type="inferred from homology"/>
<dbReference type="InterPro" id="IPR006056">
    <property type="entry name" value="RidA"/>
</dbReference>
<dbReference type="CDD" id="cd00448">
    <property type="entry name" value="YjgF_YER057c_UK114_family"/>
    <property type="match status" value="1"/>
</dbReference>